<comment type="subcellular location">
    <subcellularLocation>
        <location evidence="1">Cell membrane</location>
        <topology evidence="1">Multi-pass membrane protein</topology>
    </subcellularLocation>
</comment>
<dbReference type="EMBL" id="BAAAPY010000002">
    <property type="protein sequence ID" value="GAA2073836.1"/>
    <property type="molecule type" value="Genomic_DNA"/>
</dbReference>
<evidence type="ECO:0000256" key="2">
    <source>
        <dbReference type="ARBA" id="ARBA00022475"/>
    </source>
</evidence>
<evidence type="ECO:0000256" key="1">
    <source>
        <dbReference type="ARBA" id="ARBA00004651"/>
    </source>
</evidence>
<name>A0ABN2VUZ0_9ACTN</name>
<evidence type="ECO:0000256" key="7">
    <source>
        <dbReference type="SAM" id="Phobius"/>
    </source>
</evidence>
<dbReference type="PANTHER" id="PTHR30572:SF4">
    <property type="entry name" value="ABC TRANSPORTER PERMEASE YTRF"/>
    <property type="match status" value="1"/>
</dbReference>
<reference evidence="9 10" key="1">
    <citation type="journal article" date="2019" name="Int. J. Syst. Evol. Microbiol.">
        <title>The Global Catalogue of Microorganisms (GCM) 10K type strain sequencing project: providing services to taxonomists for standard genome sequencing and annotation.</title>
        <authorList>
            <consortium name="The Broad Institute Genomics Platform"/>
            <consortium name="The Broad Institute Genome Sequencing Center for Infectious Disease"/>
            <person name="Wu L."/>
            <person name="Ma J."/>
        </authorList>
    </citation>
    <scope>NUCLEOTIDE SEQUENCE [LARGE SCALE GENOMIC DNA]</scope>
    <source>
        <strain evidence="9 10">JCM 15749</strain>
    </source>
</reference>
<proteinExistence type="inferred from homology"/>
<gene>
    <name evidence="9" type="ORF">GCM10009821_10340</name>
</gene>
<comment type="similarity">
    <text evidence="6">Belongs to the ABC-4 integral membrane protein family.</text>
</comment>
<evidence type="ECO:0000259" key="8">
    <source>
        <dbReference type="Pfam" id="PF02687"/>
    </source>
</evidence>
<keyword evidence="5 7" id="KW-0472">Membrane</keyword>
<keyword evidence="2" id="KW-1003">Cell membrane</keyword>
<dbReference type="Pfam" id="PF02687">
    <property type="entry name" value="FtsX"/>
    <property type="match status" value="1"/>
</dbReference>
<keyword evidence="10" id="KW-1185">Reference proteome</keyword>
<keyword evidence="3 7" id="KW-0812">Transmembrane</keyword>
<keyword evidence="4 7" id="KW-1133">Transmembrane helix</keyword>
<evidence type="ECO:0000256" key="5">
    <source>
        <dbReference type="ARBA" id="ARBA00023136"/>
    </source>
</evidence>
<evidence type="ECO:0000313" key="10">
    <source>
        <dbReference type="Proteomes" id="UP001501480"/>
    </source>
</evidence>
<evidence type="ECO:0000313" key="9">
    <source>
        <dbReference type="EMBL" id="GAA2073836.1"/>
    </source>
</evidence>
<evidence type="ECO:0000256" key="4">
    <source>
        <dbReference type="ARBA" id="ARBA00022989"/>
    </source>
</evidence>
<comment type="caution">
    <text evidence="9">The sequence shown here is derived from an EMBL/GenBank/DDBJ whole genome shotgun (WGS) entry which is preliminary data.</text>
</comment>
<feature type="transmembrane region" description="Helical" evidence="7">
    <location>
        <begin position="38"/>
        <end position="63"/>
    </location>
</feature>
<evidence type="ECO:0000256" key="6">
    <source>
        <dbReference type="ARBA" id="ARBA00038076"/>
    </source>
</evidence>
<feature type="domain" description="ABC3 transporter permease C-terminal" evidence="8">
    <location>
        <begin position="2"/>
        <end position="112"/>
    </location>
</feature>
<feature type="transmembrane region" description="Helical" evidence="7">
    <location>
        <begin position="83"/>
        <end position="103"/>
    </location>
</feature>
<protein>
    <recommendedName>
        <fullName evidence="8">ABC3 transporter permease C-terminal domain-containing protein</fullName>
    </recommendedName>
</protein>
<sequence length="120" mass="12201">MLGLLGVANTVGLSVLERRREHALLRALGLTRRQLRRVLAAEGLLLALVAALLGTGIGVLYGWLGLATVIAPTLPSAGLVVPWGQLTTIVVVAAVAGLAACVLPARRAAGIAPAQGLTLD</sequence>
<dbReference type="PANTHER" id="PTHR30572">
    <property type="entry name" value="MEMBRANE COMPONENT OF TRANSPORTER-RELATED"/>
    <property type="match status" value="1"/>
</dbReference>
<evidence type="ECO:0000256" key="3">
    <source>
        <dbReference type="ARBA" id="ARBA00022692"/>
    </source>
</evidence>
<accession>A0ABN2VUZ0</accession>
<dbReference type="InterPro" id="IPR050250">
    <property type="entry name" value="Macrolide_Exporter_MacB"/>
</dbReference>
<organism evidence="9 10">
    <name type="scientific">Aeromicrobium halocynthiae</name>
    <dbReference type="NCBI Taxonomy" id="560557"/>
    <lineage>
        <taxon>Bacteria</taxon>
        <taxon>Bacillati</taxon>
        <taxon>Actinomycetota</taxon>
        <taxon>Actinomycetes</taxon>
        <taxon>Propionibacteriales</taxon>
        <taxon>Nocardioidaceae</taxon>
        <taxon>Aeromicrobium</taxon>
    </lineage>
</organism>
<dbReference type="Proteomes" id="UP001501480">
    <property type="component" value="Unassembled WGS sequence"/>
</dbReference>
<dbReference type="InterPro" id="IPR003838">
    <property type="entry name" value="ABC3_permease_C"/>
</dbReference>